<organism evidence="1 2">
    <name type="scientific">Bacterioplanoides pacificum</name>
    <dbReference type="NCBI Taxonomy" id="1171596"/>
    <lineage>
        <taxon>Bacteria</taxon>
        <taxon>Pseudomonadati</taxon>
        <taxon>Pseudomonadota</taxon>
        <taxon>Gammaproteobacteria</taxon>
        <taxon>Oceanospirillales</taxon>
        <taxon>Oceanospirillaceae</taxon>
        <taxon>Bacterioplanoides</taxon>
    </lineage>
</organism>
<protein>
    <recommendedName>
        <fullName evidence="3">Vitellogenin domain-containing protein</fullName>
    </recommendedName>
</protein>
<name>A0ABV7VPT8_9GAMM</name>
<evidence type="ECO:0000313" key="2">
    <source>
        <dbReference type="Proteomes" id="UP001595722"/>
    </source>
</evidence>
<evidence type="ECO:0008006" key="3">
    <source>
        <dbReference type="Google" id="ProtNLM"/>
    </source>
</evidence>
<keyword evidence="2" id="KW-1185">Reference proteome</keyword>
<proteinExistence type="predicted"/>
<comment type="caution">
    <text evidence="1">The sequence shown here is derived from an EMBL/GenBank/DDBJ whole genome shotgun (WGS) entry which is preliminary data.</text>
</comment>
<gene>
    <name evidence="1" type="ORF">ACFOMG_02495</name>
</gene>
<sequence length="561" mass="61192">MRVVKKIIKRTLLLVVTLALLAAALVYGYIRTLPTGAPQFVSPDLLDSGQAPLIFSCQKNAALHVAYDVTVSIYSEINGQPVYDSRLRFKTQLSQANGDVVKGLASDIRINEGQGDMTLPDVLFLSRISAGNYSLFTAFNDLGLMKKHPMAMLSQLLKALSVGETGNNYFFSYDPLQRTYRYRHHSEAGQLTVERAAFPTTANFTSLVNSFSDYQSDWQVTLGSGCLPQSLGSVERQALQAGAKQGFIRFTIKAQQQAPYADLSALNYQPSANSANHWNVAAVDGDSLGQPLANEQQMWQILGQFNDNRDMAALRQAANYILDHFSAYQTAEALLQADLSDQVKRDLIFALGASGRPDAEGFMLETLDNLPPDGGTAVDMQKVRMMVAVSSHSQLTPGAFDYFSRLANNPAESSNVKNNALINMGTSLSQLKQRQQHSDYMTSTLRAQVEQALRENNAQSASAILAAGNAGLSGLEPQMLQALDQGSAKQRYAAALVLSQQAQQRPALITHLQSENSDQVTMAILANWQVDQLSQAERQQLAQIAAQAGGQKADLINTFLQ</sequence>
<dbReference type="EMBL" id="JBHRYB010000001">
    <property type="protein sequence ID" value="MFC3678983.1"/>
    <property type="molecule type" value="Genomic_DNA"/>
</dbReference>
<accession>A0ABV7VPT8</accession>
<reference evidence="2" key="1">
    <citation type="journal article" date="2019" name="Int. J. Syst. Evol. Microbiol.">
        <title>The Global Catalogue of Microorganisms (GCM) 10K type strain sequencing project: providing services to taxonomists for standard genome sequencing and annotation.</title>
        <authorList>
            <consortium name="The Broad Institute Genomics Platform"/>
            <consortium name="The Broad Institute Genome Sequencing Center for Infectious Disease"/>
            <person name="Wu L."/>
            <person name="Ma J."/>
        </authorList>
    </citation>
    <scope>NUCLEOTIDE SEQUENCE [LARGE SCALE GENOMIC DNA]</scope>
    <source>
        <strain evidence="2">KCTC 42424</strain>
    </source>
</reference>
<dbReference type="SUPFAM" id="SSF48431">
    <property type="entry name" value="Lipovitellin-phosvitin complex, superhelical domain"/>
    <property type="match status" value="1"/>
</dbReference>
<dbReference type="Proteomes" id="UP001595722">
    <property type="component" value="Unassembled WGS sequence"/>
</dbReference>
<evidence type="ECO:0000313" key="1">
    <source>
        <dbReference type="EMBL" id="MFC3678983.1"/>
    </source>
</evidence>
<dbReference type="InterPro" id="IPR011030">
    <property type="entry name" value="Lipovitellin_superhlx_dom"/>
</dbReference>
<dbReference type="RefSeq" id="WP_376864569.1">
    <property type="nucleotide sequence ID" value="NZ_JBHRYB010000001.1"/>
</dbReference>